<comment type="caution">
    <text evidence="9">The sequence shown here is derived from an EMBL/GenBank/DDBJ whole genome shotgun (WGS) entry which is preliminary data.</text>
</comment>
<feature type="domain" description="ABC transporter" evidence="8">
    <location>
        <begin position="290"/>
        <end position="520"/>
    </location>
</feature>
<dbReference type="SMART" id="SM00382">
    <property type="entry name" value="AAA"/>
    <property type="match status" value="1"/>
</dbReference>
<gene>
    <name evidence="9" type="ORF">GCM10008927_22370</name>
</gene>
<evidence type="ECO:0000256" key="1">
    <source>
        <dbReference type="ARBA" id="ARBA00004651"/>
    </source>
</evidence>
<proteinExistence type="predicted"/>
<keyword evidence="6 7" id="KW-0472">Membrane</keyword>
<organism evidence="9 10">
    <name type="scientific">Paramylibacter ulvae</name>
    <dbReference type="NCBI Taxonomy" id="1651968"/>
    <lineage>
        <taxon>Bacteria</taxon>
        <taxon>Pseudomonadati</taxon>
        <taxon>Pseudomonadota</taxon>
        <taxon>Alphaproteobacteria</taxon>
        <taxon>Rhodobacterales</taxon>
        <taxon>Paracoccaceae</taxon>
        <taxon>Paramylibacter</taxon>
    </lineage>
</organism>
<feature type="transmembrane region" description="Helical" evidence="7">
    <location>
        <begin position="80"/>
        <end position="104"/>
    </location>
</feature>
<feature type="transmembrane region" description="Helical" evidence="7">
    <location>
        <begin position="211"/>
        <end position="232"/>
    </location>
</feature>
<sequence>MQIEDSNSLIRRAPELGHGLLHAIGIGNGEVEKLDETPPSWVRFIAGALGFFSSLLSLVLPAIVLLIIDRLIPADNHSSLWLLGALGVGIILSVCLIDLMRMRALESYVTNVRGLVLYQDSCFALFWVFCIAFIHPILPLIPLFVAIFLAILWAVRKPRKAALVSQTRQQDLDPIIIDTVGLGAAYIQKTANGEISGDLQPDFQTVGQSTWLNLIQFLSALFSIIAGAWLHIGGALSLGTMVAFIFVNQTIVSVFVRNYQVQSLRASRPNLSLLQQSDTQERRYKSKPGNNTDEMTLLSLDKVEDFGFAPFSADLFQGLCLAIIGPSGSGKSELLRAIATGQFFEGKMSYRDQNWGRNHGRLPAISYAPPTPVVLNGTIVENVTCFDPKARALDAIELVRKLDPYEDVFKEIDLLNESASSSFSAQGQILSLARAFYRDKEIIILDTPETYLDKASRAALMSLILKAKTEGKIVILSTDDEYLMSVADEVAKLERGEVTDRGPMDEVLARYHQRWVRVSFCPTKRDAFRLSLWLEGQFPASMSQDLKERVKQTAQDMLFLAPRDKFLDAESEVLIDLRINQTEVFVTMHDKGDLLVSEQLSGEKRHEIERVEDATDGFEQTLREGYRQMAARFHVDRMSPVQEVA</sequence>
<evidence type="ECO:0000256" key="4">
    <source>
        <dbReference type="ARBA" id="ARBA00022840"/>
    </source>
</evidence>
<dbReference type="RefSeq" id="WP_189640810.1">
    <property type="nucleotide sequence ID" value="NZ_BMZF01000006.1"/>
</dbReference>
<evidence type="ECO:0000256" key="6">
    <source>
        <dbReference type="ARBA" id="ARBA00023136"/>
    </source>
</evidence>
<reference evidence="10" key="1">
    <citation type="journal article" date="2019" name="Int. J. Syst. Evol. Microbiol.">
        <title>The Global Catalogue of Microorganisms (GCM) 10K type strain sequencing project: providing services to taxonomists for standard genome sequencing and annotation.</title>
        <authorList>
            <consortium name="The Broad Institute Genomics Platform"/>
            <consortium name="The Broad Institute Genome Sequencing Center for Infectious Disease"/>
            <person name="Wu L."/>
            <person name="Ma J."/>
        </authorList>
    </citation>
    <scope>NUCLEOTIDE SEQUENCE [LARGE SCALE GENOMIC DNA]</scope>
    <source>
        <strain evidence="10">KCTC 32465</strain>
    </source>
</reference>
<evidence type="ECO:0000256" key="2">
    <source>
        <dbReference type="ARBA" id="ARBA00022692"/>
    </source>
</evidence>
<dbReference type="InterPro" id="IPR003439">
    <property type="entry name" value="ABC_transporter-like_ATP-bd"/>
</dbReference>
<dbReference type="Proteomes" id="UP000634455">
    <property type="component" value="Unassembled WGS sequence"/>
</dbReference>
<evidence type="ECO:0000256" key="7">
    <source>
        <dbReference type="SAM" id="Phobius"/>
    </source>
</evidence>
<keyword evidence="5 7" id="KW-1133">Transmembrane helix</keyword>
<evidence type="ECO:0000256" key="5">
    <source>
        <dbReference type="ARBA" id="ARBA00022989"/>
    </source>
</evidence>
<dbReference type="InterPro" id="IPR027417">
    <property type="entry name" value="P-loop_NTPase"/>
</dbReference>
<keyword evidence="2 7" id="KW-0812">Transmembrane</keyword>
<evidence type="ECO:0000259" key="8">
    <source>
        <dbReference type="PROSITE" id="PS50893"/>
    </source>
</evidence>
<evidence type="ECO:0000256" key="3">
    <source>
        <dbReference type="ARBA" id="ARBA00022741"/>
    </source>
</evidence>
<keyword evidence="3" id="KW-0547">Nucleotide-binding</keyword>
<dbReference type="PANTHER" id="PTHR24223">
    <property type="entry name" value="ATP-BINDING CASSETTE SUB-FAMILY C"/>
    <property type="match status" value="1"/>
</dbReference>
<dbReference type="PROSITE" id="PS50893">
    <property type="entry name" value="ABC_TRANSPORTER_2"/>
    <property type="match status" value="1"/>
</dbReference>
<dbReference type="InterPro" id="IPR003593">
    <property type="entry name" value="AAA+_ATPase"/>
</dbReference>
<name>A0ABQ3D4Y1_9RHOB</name>
<protein>
    <recommendedName>
        <fullName evidence="8">ABC transporter domain-containing protein</fullName>
    </recommendedName>
</protein>
<keyword evidence="4" id="KW-0067">ATP-binding</keyword>
<accession>A0ABQ3D4Y1</accession>
<dbReference type="InterPro" id="IPR036640">
    <property type="entry name" value="ABC1_TM_sf"/>
</dbReference>
<dbReference type="InterPro" id="IPR050173">
    <property type="entry name" value="ABC_transporter_C-like"/>
</dbReference>
<comment type="subcellular location">
    <subcellularLocation>
        <location evidence="1">Cell membrane</location>
        <topology evidence="1">Multi-pass membrane protein</topology>
    </subcellularLocation>
</comment>
<feature type="transmembrane region" description="Helical" evidence="7">
    <location>
        <begin position="124"/>
        <end position="155"/>
    </location>
</feature>
<evidence type="ECO:0000313" key="9">
    <source>
        <dbReference type="EMBL" id="GHA56155.1"/>
    </source>
</evidence>
<dbReference type="Gene3D" id="3.40.50.300">
    <property type="entry name" value="P-loop containing nucleotide triphosphate hydrolases"/>
    <property type="match status" value="1"/>
</dbReference>
<keyword evidence="10" id="KW-1185">Reference proteome</keyword>
<dbReference type="SUPFAM" id="SSF52540">
    <property type="entry name" value="P-loop containing nucleoside triphosphate hydrolases"/>
    <property type="match status" value="1"/>
</dbReference>
<feature type="transmembrane region" description="Helical" evidence="7">
    <location>
        <begin position="44"/>
        <end position="68"/>
    </location>
</feature>
<dbReference type="Pfam" id="PF00005">
    <property type="entry name" value="ABC_tran"/>
    <property type="match status" value="1"/>
</dbReference>
<evidence type="ECO:0000313" key="10">
    <source>
        <dbReference type="Proteomes" id="UP000634455"/>
    </source>
</evidence>
<dbReference type="SUPFAM" id="SSF90123">
    <property type="entry name" value="ABC transporter transmembrane region"/>
    <property type="match status" value="1"/>
</dbReference>
<dbReference type="EMBL" id="BMZF01000006">
    <property type="protein sequence ID" value="GHA56155.1"/>
    <property type="molecule type" value="Genomic_DNA"/>
</dbReference>